<feature type="transmembrane region" description="Helical" evidence="1">
    <location>
        <begin position="188"/>
        <end position="205"/>
    </location>
</feature>
<feature type="chain" id="PRO_5046370462" description="Transmembrane protein" evidence="2">
    <location>
        <begin position="19"/>
        <end position="206"/>
    </location>
</feature>
<protein>
    <recommendedName>
        <fullName evidence="5">Transmembrane protein</fullName>
    </recommendedName>
</protein>
<proteinExistence type="predicted"/>
<name>A0ABZ1D7T9_9TREE</name>
<evidence type="ECO:0008006" key="5">
    <source>
        <dbReference type="Google" id="ProtNLM"/>
    </source>
</evidence>
<keyword evidence="4" id="KW-1185">Reference proteome</keyword>
<reference evidence="3 4" key="1">
    <citation type="submission" date="2024-01" db="EMBL/GenBank/DDBJ databases">
        <title>Comparative genomics of Cryptococcus and Kwoniella reveals pathogenesis evolution and contrasting modes of karyotype evolution via chromosome fusion or intercentromeric recombination.</title>
        <authorList>
            <person name="Coelho M.A."/>
            <person name="David-Palma M."/>
            <person name="Shea T."/>
            <person name="Bowers K."/>
            <person name="McGinley-Smith S."/>
            <person name="Mohammad A.W."/>
            <person name="Gnirke A."/>
            <person name="Yurkov A.M."/>
            <person name="Nowrousian M."/>
            <person name="Sun S."/>
            <person name="Cuomo C.A."/>
            <person name="Heitman J."/>
        </authorList>
    </citation>
    <scope>NUCLEOTIDE SEQUENCE [LARGE SCALE GENOMIC DNA]</scope>
    <source>
        <strain evidence="3">CBS 11374</strain>
    </source>
</reference>
<keyword evidence="1" id="KW-0812">Transmembrane</keyword>
<keyword evidence="2" id="KW-0732">Signal</keyword>
<gene>
    <name evidence="3" type="ORF">IL334_006003</name>
</gene>
<accession>A0ABZ1D7T9</accession>
<evidence type="ECO:0000256" key="1">
    <source>
        <dbReference type="SAM" id="Phobius"/>
    </source>
</evidence>
<keyword evidence="1" id="KW-0472">Membrane</keyword>
<dbReference type="RefSeq" id="XP_062793760.1">
    <property type="nucleotide sequence ID" value="XM_062937709.1"/>
</dbReference>
<dbReference type="EMBL" id="CP141888">
    <property type="protein sequence ID" value="WRT69021.1"/>
    <property type="molecule type" value="Genomic_DNA"/>
</dbReference>
<sequence>MRFSALLFALPLIGSVFSAPAPLADNTALALEKRDVDVVQTVQELQSTVSKCKPFGTAQTEVEVEATLEIIVGALEKCGNTLGIDLSLSVDVDVVIGAVIAQHGDIKKTVADILVKVLIDINVIVKSIKGDIKKKPKCAALLVRIDIVLCLILKGLNTIIAGLIFLVGTLLISLGIVLDGVLALVLKLLIGLLGNLLGALLCGCIL</sequence>
<feature type="signal peptide" evidence="2">
    <location>
        <begin position="1"/>
        <end position="18"/>
    </location>
</feature>
<keyword evidence="1" id="KW-1133">Transmembrane helix</keyword>
<organism evidence="3 4">
    <name type="scientific">Kwoniella shivajii</name>
    <dbReference type="NCBI Taxonomy" id="564305"/>
    <lineage>
        <taxon>Eukaryota</taxon>
        <taxon>Fungi</taxon>
        <taxon>Dikarya</taxon>
        <taxon>Basidiomycota</taxon>
        <taxon>Agaricomycotina</taxon>
        <taxon>Tremellomycetes</taxon>
        <taxon>Tremellales</taxon>
        <taxon>Cryptococcaceae</taxon>
        <taxon>Kwoniella</taxon>
    </lineage>
</organism>
<dbReference type="Proteomes" id="UP001329825">
    <property type="component" value="Chromosome 8"/>
</dbReference>
<evidence type="ECO:0000313" key="4">
    <source>
        <dbReference type="Proteomes" id="UP001329825"/>
    </source>
</evidence>
<evidence type="ECO:0000313" key="3">
    <source>
        <dbReference type="EMBL" id="WRT69021.1"/>
    </source>
</evidence>
<evidence type="ECO:0000256" key="2">
    <source>
        <dbReference type="SAM" id="SignalP"/>
    </source>
</evidence>
<feature type="transmembrane region" description="Helical" evidence="1">
    <location>
        <begin position="163"/>
        <end position="182"/>
    </location>
</feature>
<dbReference type="GeneID" id="87958133"/>